<gene>
    <name evidence="2" type="ORF">AG1IA_08907</name>
</gene>
<sequence length="133" mass="14608">MRGHDDKRKTGSRRGTNRGFGREPKTATVWIEGLGWQGTMSGDWCRLQGCRVGAEIARPYTSIALGALFEAVGCSLSHVSPPRAAVHRPQVTVGFTEFTHTDFRSMTTTRIYSHSHSNPQPRGIDTPVPSSRA</sequence>
<protein>
    <submittedName>
        <fullName evidence="2">Uncharacterized protein</fullName>
    </submittedName>
</protein>
<proteinExistence type="predicted"/>
<dbReference type="AlphaFoldDB" id="L8WJZ5"/>
<dbReference type="Proteomes" id="UP000011668">
    <property type="component" value="Unassembled WGS sequence"/>
</dbReference>
<name>L8WJZ5_THACA</name>
<reference evidence="2 3" key="1">
    <citation type="journal article" date="2013" name="Nat. Commun.">
        <title>The evolution and pathogenic mechanisms of the rice sheath blight pathogen.</title>
        <authorList>
            <person name="Zheng A."/>
            <person name="Lin R."/>
            <person name="Xu L."/>
            <person name="Qin P."/>
            <person name="Tang C."/>
            <person name="Ai P."/>
            <person name="Zhang D."/>
            <person name="Liu Y."/>
            <person name="Sun Z."/>
            <person name="Feng H."/>
            <person name="Wang Y."/>
            <person name="Chen Y."/>
            <person name="Liang X."/>
            <person name="Fu R."/>
            <person name="Li Q."/>
            <person name="Zhang J."/>
            <person name="Yu X."/>
            <person name="Xie Z."/>
            <person name="Ding L."/>
            <person name="Guan P."/>
            <person name="Tang J."/>
            <person name="Liang Y."/>
            <person name="Wang S."/>
            <person name="Deng Q."/>
            <person name="Li S."/>
            <person name="Zhu J."/>
            <person name="Wang L."/>
            <person name="Liu H."/>
            <person name="Li P."/>
        </authorList>
    </citation>
    <scope>NUCLEOTIDE SEQUENCE [LARGE SCALE GENOMIC DNA]</scope>
    <source>
        <strain evidence="3">AG-1 IA</strain>
    </source>
</reference>
<dbReference type="EMBL" id="AFRT01002883">
    <property type="protein sequence ID" value="ELU37062.1"/>
    <property type="molecule type" value="Genomic_DNA"/>
</dbReference>
<evidence type="ECO:0000313" key="3">
    <source>
        <dbReference type="Proteomes" id="UP000011668"/>
    </source>
</evidence>
<comment type="caution">
    <text evidence="2">The sequence shown here is derived from an EMBL/GenBank/DDBJ whole genome shotgun (WGS) entry which is preliminary data.</text>
</comment>
<dbReference type="HOGENOM" id="CLU_1908125_0_0_1"/>
<feature type="region of interest" description="Disordered" evidence="1">
    <location>
        <begin position="1"/>
        <end position="24"/>
    </location>
</feature>
<accession>L8WJZ5</accession>
<evidence type="ECO:0000313" key="2">
    <source>
        <dbReference type="EMBL" id="ELU37062.1"/>
    </source>
</evidence>
<organism evidence="2 3">
    <name type="scientific">Thanatephorus cucumeris (strain AG1-IA)</name>
    <name type="common">Rice sheath blight fungus</name>
    <name type="synonym">Rhizoctonia solani</name>
    <dbReference type="NCBI Taxonomy" id="983506"/>
    <lineage>
        <taxon>Eukaryota</taxon>
        <taxon>Fungi</taxon>
        <taxon>Dikarya</taxon>
        <taxon>Basidiomycota</taxon>
        <taxon>Agaricomycotina</taxon>
        <taxon>Agaricomycetes</taxon>
        <taxon>Cantharellales</taxon>
        <taxon>Ceratobasidiaceae</taxon>
        <taxon>Rhizoctonia</taxon>
        <taxon>Rhizoctonia solani AG-1</taxon>
    </lineage>
</organism>
<feature type="region of interest" description="Disordered" evidence="1">
    <location>
        <begin position="111"/>
        <end position="133"/>
    </location>
</feature>
<evidence type="ECO:0000256" key="1">
    <source>
        <dbReference type="SAM" id="MobiDB-lite"/>
    </source>
</evidence>
<feature type="compositionally biased region" description="Polar residues" evidence="1">
    <location>
        <begin position="111"/>
        <end position="120"/>
    </location>
</feature>
<keyword evidence="3" id="KW-1185">Reference proteome</keyword>